<dbReference type="InterPro" id="IPR023753">
    <property type="entry name" value="FAD/NAD-binding_dom"/>
</dbReference>
<evidence type="ECO:0000256" key="2">
    <source>
        <dbReference type="ARBA" id="ARBA00022827"/>
    </source>
</evidence>
<organism evidence="8 9">
    <name type="scientific">Acidovorax benzenivorans</name>
    <dbReference type="NCBI Taxonomy" id="2987520"/>
    <lineage>
        <taxon>Bacteria</taxon>
        <taxon>Pseudomonadati</taxon>
        <taxon>Pseudomonadota</taxon>
        <taxon>Betaproteobacteria</taxon>
        <taxon>Burkholderiales</taxon>
        <taxon>Comamonadaceae</taxon>
        <taxon>Acidovorax</taxon>
    </lineage>
</organism>
<feature type="region of interest" description="Disordered" evidence="3">
    <location>
        <begin position="23"/>
        <end position="57"/>
    </location>
</feature>
<evidence type="ECO:0000256" key="4">
    <source>
        <dbReference type="SAM" id="SignalP"/>
    </source>
</evidence>
<dbReference type="Proteomes" id="UP001148932">
    <property type="component" value="Unassembled WGS sequence"/>
</dbReference>
<dbReference type="Pfam" id="PF07992">
    <property type="entry name" value="Pyr_redox_2"/>
    <property type="match status" value="1"/>
</dbReference>
<dbReference type="EMBL" id="JAPCKI010000022">
    <property type="protein sequence ID" value="MDD2180389.1"/>
    <property type="molecule type" value="Genomic_DNA"/>
</dbReference>
<protein>
    <submittedName>
        <fullName evidence="8">NAD(P)/FAD-dependent oxidoreductase</fullName>
    </submittedName>
</protein>
<dbReference type="InterPro" id="IPR037092">
    <property type="entry name" value="FlavoCytC_S_DH_flav-bd_sf"/>
</dbReference>
<keyword evidence="9" id="KW-1185">Reference proteome</keyword>
<dbReference type="InterPro" id="IPR049386">
    <property type="entry name" value="FCSD_central"/>
</dbReference>
<feature type="domain" description="Flavocytochrome c sulphide dehydrogenase flavin-binding" evidence="6">
    <location>
        <begin position="381"/>
        <end position="446"/>
    </location>
</feature>
<accession>A0ABT5S388</accession>
<evidence type="ECO:0000313" key="8">
    <source>
        <dbReference type="EMBL" id="MDD2180389.1"/>
    </source>
</evidence>
<dbReference type="RefSeq" id="WP_274114384.1">
    <property type="nucleotide sequence ID" value="NZ_JAPCKI010000022.1"/>
</dbReference>
<dbReference type="InterPro" id="IPR036188">
    <property type="entry name" value="FAD/NAD-bd_sf"/>
</dbReference>
<name>A0ABT5S388_9BURK</name>
<gene>
    <name evidence="8" type="ORF">OIN59_23385</name>
</gene>
<dbReference type="InterPro" id="IPR016156">
    <property type="entry name" value="FAD/NAD-linked_Rdtase_dimer_sf"/>
</dbReference>
<evidence type="ECO:0000259" key="7">
    <source>
        <dbReference type="Pfam" id="PF21706"/>
    </source>
</evidence>
<dbReference type="Pfam" id="PF09242">
    <property type="entry name" value="FCSD-flav_bind"/>
    <property type="match status" value="1"/>
</dbReference>
<evidence type="ECO:0000259" key="6">
    <source>
        <dbReference type="Pfam" id="PF09242"/>
    </source>
</evidence>
<dbReference type="PANTHER" id="PTHR43755">
    <property type="match status" value="1"/>
</dbReference>
<evidence type="ECO:0000256" key="3">
    <source>
        <dbReference type="SAM" id="MobiDB-lite"/>
    </source>
</evidence>
<dbReference type="Gene3D" id="3.90.760.10">
    <property type="entry name" value="Flavocytochrome c sulphide dehydrogenase, flavin-binding domain"/>
    <property type="match status" value="1"/>
</dbReference>
<feature type="domain" description="FAD/NAD(P)-binding" evidence="5">
    <location>
        <begin position="61"/>
        <end position="172"/>
    </location>
</feature>
<dbReference type="SUPFAM" id="SSF55424">
    <property type="entry name" value="FAD/NAD-linked reductases, dimerisation (C-terminal) domain"/>
    <property type="match status" value="1"/>
</dbReference>
<reference evidence="8" key="1">
    <citation type="submission" date="2022-10" db="EMBL/GenBank/DDBJ databases">
        <title>Description of microaerobic benzene degrading bacteria.</title>
        <authorList>
            <person name="Bedics A."/>
            <person name="Tancsics A."/>
            <person name="Banerjee S."/>
        </authorList>
    </citation>
    <scope>NUCLEOTIDE SEQUENCE</scope>
    <source>
        <strain evidence="8">D2M1</strain>
    </source>
</reference>
<feature type="chain" id="PRO_5046036656" evidence="4">
    <location>
        <begin position="21"/>
        <end position="447"/>
    </location>
</feature>
<sequence>MKRRNFLNATAASVTAGMLAACGGGGGGEETQAEQRGDGSDSAHDSPERPVTVPNGPVKSRVIVVGGGMGGATVAKYLRLWGDGVEVTLVERASSYTSNIMSSLVLTGQRTLASQDFRYDTLIRKYGVKVMLGDVVHIDPVGVKVTLSTGTVLSADRIVLSPGIDFDDVPGMGASNKMPHAWSAGPQTALLASQLAALPRNGTVILTIPQVPYRCPPGPYERACLMADWIKAKSPGGKLVVLDANPDFVAEKDNFSSAFHGLHGGVIEYVTNASVTQVDPASMRVSTTQGVFRGDVVNLIPRQKAGKLIVGSGLANATEGRFAGVNVLSYASTVAGADKVHIIGDSSATTQPKAGHIANQEAKVCADAISRLLSGMTPDVAPVTNSACYSTITMTQASWLTAAFQYDAATQAMKVVPASSAASAGWDKRNFGEMSTWFKALMADSFA</sequence>
<keyword evidence="2" id="KW-0274">FAD</keyword>
<dbReference type="Gene3D" id="3.50.50.60">
    <property type="entry name" value="FAD/NAD(P)-binding domain"/>
    <property type="match status" value="2"/>
</dbReference>
<dbReference type="InterPro" id="IPR052541">
    <property type="entry name" value="SQRD"/>
</dbReference>
<feature type="domain" description="Sulfide dehydrogenase [flavocytochrome c] flavoprotein chain central" evidence="7">
    <location>
        <begin position="188"/>
        <end position="301"/>
    </location>
</feature>
<keyword evidence="1" id="KW-0285">Flavoprotein</keyword>
<dbReference type="PANTHER" id="PTHR43755:SF1">
    <property type="entry name" value="FAD-DEPENDENT PYRIDINE NUCLEOTIDE-DISULPHIDE OXIDOREDUCTASE"/>
    <property type="match status" value="1"/>
</dbReference>
<evidence type="ECO:0000313" key="9">
    <source>
        <dbReference type="Proteomes" id="UP001148932"/>
    </source>
</evidence>
<proteinExistence type="predicted"/>
<keyword evidence="4" id="KW-0732">Signal</keyword>
<dbReference type="InterPro" id="IPR015323">
    <property type="entry name" value="FlavoCytC_S_DH_flav-bd"/>
</dbReference>
<dbReference type="PROSITE" id="PS51257">
    <property type="entry name" value="PROKAR_LIPOPROTEIN"/>
    <property type="match status" value="1"/>
</dbReference>
<evidence type="ECO:0000256" key="1">
    <source>
        <dbReference type="ARBA" id="ARBA00022630"/>
    </source>
</evidence>
<comment type="caution">
    <text evidence="8">The sequence shown here is derived from an EMBL/GenBank/DDBJ whole genome shotgun (WGS) entry which is preliminary data.</text>
</comment>
<dbReference type="SUPFAM" id="SSF51905">
    <property type="entry name" value="FAD/NAD(P)-binding domain"/>
    <property type="match status" value="2"/>
</dbReference>
<feature type="signal peptide" evidence="4">
    <location>
        <begin position="1"/>
        <end position="20"/>
    </location>
</feature>
<feature type="compositionally biased region" description="Basic and acidic residues" evidence="3">
    <location>
        <begin position="33"/>
        <end position="48"/>
    </location>
</feature>
<dbReference type="Pfam" id="PF21706">
    <property type="entry name" value="FCSD_central"/>
    <property type="match status" value="1"/>
</dbReference>
<evidence type="ECO:0000259" key="5">
    <source>
        <dbReference type="Pfam" id="PF07992"/>
    </source>
</evidence>